<keyword evidence="2" id="KW-1185">Reference proteome</keyword>
<name>A0A3P7M8N2_CYLGO</name>
<accession>A0A3P7M8N2</accession>
<dbReference type="AlphaFoldDB" id="A0A3P7M8N2"/>
<dbReference type="Proteomes" id="UP000271889">
    <property type="component" value="Unassembled WGS sequence"/>
</dbReference>
<evidence type="ECO:0000313" key="1">
    <source>
        <dbReference type="EMBL" id="VDN19783.1"/>
    </source>
</evidence>
<sequence length="83" mass="9340">MEARRLCSKQVCNYQKQFTFSLTFAACRGGEHGVASIAQLAYVDSNGDVNVFVYNPVSFLCLMKASDDHLFDICRSNVLLRRV</sequence>
<proteinExistence type="predicted"/>
<dbReference type="PROSITE" id="PS51257">
    <property type="entry name" value="PROKAR_LIPOPROTEIN"/>
    <property type="match status" value="1"/>
</dbReference>
<protein>
    <submittedName>
        <fullName evidence="1">Uncharacterized protein</fullName>
    </submittedName>
</protein>
<organism evidence="1 2">
    <name type="scientific">Cylicostephanus goldi</name>
    <name type="common">Nematode worm</name>
    <dbReference type="NCBI Taxonomy" id="71465"/>
    <lineage>
        <taxon>Eukaryota</taxon>
        <taxon>Metazoa</taxon>
        <taxon>Ecdysozoa</taxon>
        <taxon>Nematoda</taxon>
        <taxon>Chromadorea</taxon>
        <taxon>Rhabditida</taxon>
        <taxon>Rhabditina</taxon>
        <taxon>Rhabditomorpha</taxon>
        <taxon>Strongyloidea</taxon>
        <taxon>Strongylidae</taxon>
        <taxon>Cylicostephanus</taxon>
    </lineage>
</organism>
<dbReference type="EMBL" id="UYRV01104622">
    <property type="protein sequence ID" value="VDN19783.1"/>
    <property type="molecule type" value="Genomic_DNA"/>
</dbReference>
<gene>
    <name evidence="1" type="ORF">CGOC_LOCUS8657</name>
</gene>
<reference evidence="1 2" key="1">
    <citation type="submission" date="2018-11" db="EMBL/GenBank/DDBJ databases">
        <authorList>
            <consortium name="Pathogen Informatics"/>
        </authorList>
    </citation>
    <scope>NUCLEOTIDE SEQUENCE [LARGE SCALE GENOMIC DNA]</scope>
</reference>
<evidence type="ECO:0000313" key="2">
    <source>
        <dbReference type="Proteomes" id="UP000271889"/>
    </source>
</evidence>